<evidence type="ECO:0000313" key="2">
    <source>
        <dbReference type="Proteomes" id="UP000632535"/>
    </source>
</evidence>
<evidence type="ECO:0008006" key="3">
    <source>
        <dbReference type="Google" id="ProtNLM"/>
    </source>
</evidence>
<reference evidence="2" key="1">
    <citation type="journal article" date="2019" name="Int. J. Syst. Evol. Microbiol.">
        <title>The Global Catalogue of Microorganisms (GCM) 10K type strain sequencing project: providing services to taxonomists for standard genome sequencing and annotation.</title>
        <authorList>
            <consortium name="The Broad Institute Genomics Platform"/>
            <consortium name="The Broad Institute Genome Sequencing Center for Infectious Disease"/>
            <person name="Wu L."/>
            <person name="Ma J."/>
        </authorList>
    </citation>
    <scope>NUCLEOTIDE SEQUENCE [LARGE SCALE GENOMIC DNA]</scope>
    <source>
        <strain evidence="2">CCM 8653</strain>
    </source>
</reference>
<gene>
    <name evidence="1" type="ORF">GCM10007368_09120</name>
</gene>
<dbReference type="RefSeq" id="WP_188522498.1">
    <property type="nucleotide sequence ID" value="NZ_BMDG01000003.1"/>
</dbReference>
<sequence>MGTATIQERPGGHGRLVDLAAAAEEFSVSVKTVRRRIADGTVTGYRVGRLIRVDLDELREQLAVAIPTVPRRFGS</sequence>
<keyword evidence="2" id="KW-1185">Reference proteome</keyword>
<organism evidence="1 2">
    <name type="scientific">Isoptericola cucumis</name>
    <dbReference type="NCBI Taxonomy" id="1776856"/>
    <lineage>
        <taxon>Bacteria</taxon>
        <taxon>Bacillati</taxon>
        <taxon>Actinomycetota</taxon>
        <taxon>Actinomycetes</taxon>
        <taxon>Micrococcales</taxon>
        <taxon>Promicromonosporaceae</taxon>
        <taxon>Isoptericola</taxon>
    </lineage>
</organism>
<evidence type="ECO:0000313" key="1">
    <source>
        <dbReference type="EMBL" id="GGI06032.1"/>
    </source>
</evidence>
<name>A0ABQ2B5H4_9MICO</name>
<protein>
    <recommendedName>
        <fullName evidence="3">Excisionase family DNA binding protein</fullName>
    </recommendedName>
</protein>
<accession>A0ABQ2B5H4</accession>
<dbReference type="Proteomes" id="UP000632535">
    <property type="component" value="Unassembled WGS sequence"/>
</dbReference>
<proteinExistence type="predicted"/>
<dbReference type="EMBL" id="BMDG01000003">
    <property type="protein sequence ID" value="GGI06032.1"/>
    <property type="molecule type" value="Genomic_DNA"/>
</dbReference>
<comment type="caution">
    <text evidence="1">The sequence shown here is derived from an EMBL/GenBank/DDBJ whole genome shotgun (WGS) entry which is preliminary data.</text>
</comment>